<evidence type="ECO:0000313" key="2">
    <source>
        <dbReference type="EMBL" id="OTN74253.1"/>
    </source>
</evidence>
<keyword evidence="1" id="KW-0812">Transmembrane</keyword>
<proteinExistence type="predicted"/>
<feature type="transmembrane region" description="Helical" evidence="1">
    <location>
        <begin position="48"/>
        <end position="67"/>
    </location>
</feature>
<keyword evidence="1" id="KW-1133">Transmembrane helix</keyword>
<keyword evidence="3" id="KW-1185">Reference proteome</keyword>
<comment type="caution">
    <text evidence="2">The sequence shown here is derived from an EMBL/GenBank/DDBJ whole genome shotgun (WGS) entry which is preliminary data.</text>
</comment>
<dbReference type="STRING" id="1834191.A5886_003111"/>
<feature type="transmembrane region" description="Helical" evidence="1">
    <location>
        <begin position="128"/>
        <end position="146"/>
    </location>
</feature>
<dbReference type="AlphaFoldDB" id="A0A242A0X5"/>
<name>A0A242A0X5_9ENTE</name>
<evidence type="ECO:0000313" key="3">
    <source>
        <dbReference type="Proteomes" id="UP000195043"/>
    </source>
</evidence>
<feature type="transmembrane region" description="Helical" evidence="1">
    <location>
        <begin position="152"/>
        <end position="170"/>
    </location>
</feature>
<feature type="transmembrane region" description="Helical" evidence="1">
    <location>
        <begin position="20"/>
        <end position="41"/>
    </location>
</feature>
<protein>
    <submittedName>
        <fullName evidence="2">Uncharacterized protein</fullName>
    </submittedName>
</protein>
<reference evidence="2 3" key="1">
    <citation type="submission" date="2017-05" db="EMBL/GenBank/DDBJ databases">
        <title>The Genome Sequence of Enterococcus sp. 8G7_MSG3316.</title>
        <authorList>
            <consortium name="The Broad Institute Genomics Platform"/>
            <consortium name="The Broad Institute Genomic Center for Infectious Diseases"/>
            <person name="Earl A."/>
            <person name="Manson A."/>
            <person name="Schwartman J."/>
            <person name="Gilmore M."/>
            <person name="Abouelleil A."/>
            <person name="Cao P."/>
            <person name="Chapman S."/>
            <person name="Cusick C."/>
            <person name="Shea T."/>
            <person name="Young S."/>
            <person name="Neafsey D."/>
            <person name="Nusbaum C."/>
            <person name="Birren B."/>
        </authorList>
    </citation>
    <scope>NUCLEOTIDE SEQUENCE [LARGE SCALE GENOMIC DNA]</scope>
    <source>
        <strain evidence="2 3">8G7_MSG3316</strain>
    </source>
</reference>
<evidence type="ECO:0000256" key="1">
    <source>
        <dbReference type="SAM" id="Phobius"/>
    </source>
</evidence>
<organism evidence="2 3">
    <name type="scientific">Candidatus Enterococcus testudinis</name>
    <dbReference type="NCBI Taxonomy" id="1834191"/>
    <lineage>
        <taxon>Bacteria</taxon>
        <taxon>Bacillati</taxon>
        <taxon>Bacillota</taxon>
        <taxon>Bacilli</taxon>
        <taxon>Lactobacillales</taxon>
        <taxon>Enterococcaceae</taxon>
        <taxon>Enterococcus</taxon>
    </lineage>
</organism>
<sequence>MLSSFFKDNWKDIFWGTDFLTETLAEFGLSFFSVVNIFSLIPTQIDFYKGYTFFAMIPTIFPIGWAFPEFFAKASISNIVNPIIGYPVGATMFGDFYGNFSYIGGILACFLFAYIFTVSFTPKFKDVGLSNTIYYSMFFVYTNLIRATFFEMFRSFFILIVITIVVYKLTKTKGELIV</sequence>
<accession>A0A242A0X5</accession>
<feature type="transmembrane region" description="Helical" evidence="1">
    <location>
        <begin position="96"/>
        <end position="116"/>
    </location>
</feature>
<dbReference type="EMBL" id="NGKU01000002">
    <property type="protein sequence ID" value="OTN74253.1"/>
    <property type="molecule type" value="Genomic_DNA"/>
</dbReference>
<dbReference type="Proteomes" id="UP000195043">
    <property type="component" value="Unassembled WGS sequence"/>
</dbReference>
<keyword evidence="1" id="KW-0472">Membrane</keyword>
<gene>
    <name evidence="2" type="ORF">A5886_003111</name>
</gene>